<comment type="caution">
    <text evidence="1">The sequence shown here is derived from an EMBL/GenBank/DDBJ whole genome shotgun (WGS) entry which is preliminary data.</text>
</comment>
<dbReference type="AlphaFoldDB" id="A0A0F9IRI9"/>
<feature type="non-terminal residue" evidence="1">
    <location>
        <position position="1"/>
    </location>
</feature>
<evidence type="ECO:0000313" key="1">
    <source>
        <dbReference type="EMBL" id="KKL96340.1"/>
    </source>
</evidence>
<dbReference type="EMBL" id="LAZR01018458">
    <property type="protein sequence ID" value="KKL96340.1"/>
    <property type="molecule type" value="Genomic_DNA"/>
</dbReference>
<organism evidence="1">
    <name type="scientific">marine sediment metagenome</name>
    <dbReference type="NCBI Taxonomy" id="412755"/>
    <lineage>
        <taxon>unclassified sequences</taxon>
        <taxon>metagenomes</taxon>
        <taxon>ecological metagenomes</taxon>
    </lineage>
</organism>
<protein>
    <submittedName>
        <fullName evidence="1">Uncharacterized protein</fullName>
    </submittedName>
</protein>
<reference evidence="1" key="1">
    <citation type="journal article" date="2015" name="Nature">
        <title>Complex archaea that bridge the gap between prokaryotes and eukaryotes.</title>
        <authorList>
            <person name="Spang A."/>
            <person name="Saw J.H."/>
            <person name="Jorgensen S.L."/>
            <person name="Zaremba-Niedzwiedzka K."/>
            <person name="Martijn J."/>
            <person name="Lind A.E."/>
            <person name="van Eijk R."/>
            <person name="Schleper C."/>
            <person name="Guy L."/>
            <person name="Ettema T.J."/>
        </authorList>
    </citation>
    <scope>NUCLEOTIDE SEQUENCE</scope>
</reference>
<name>A0A0F9IRI9_9ZZZZ</name>
<accession>A0A0F9IRI9</accession>
<proteinExistence type="predicted"/>
<sequence length="388" mass="37122">GSGTKEEMLELIPVSTAVNHVTITSATSGNAPVIATSTADIGIIFADGSGTAEELLVLTPIATATDYVQITSGDGSTDPILSVETSDTNAGLKLDTAGTGQYTFAMGGVETLVFHDAAITLAAENDTAGHALYMQTEDGGADGGSTGGSVGALFEIRTGDGSASAQATSAGGAGGALTIVSGAGLTGNTTGDGGAGGALSITSGGGGIGGADNSEGGDGGAIALTANAGGNAGENASSTGGKGGVITLTAGAAGGAGGSGGTAGKAGVIHNLSPVMEDRTQTAKTDTVTLTPAELLTGVIDGTPTSAANYQMPAAAAMVAEVPGAQVGDSFFFLINNKASGADTITVTAGGASLDGTITVAQNVIRQFFVIFTNVTGASEAYFVYGMG</sequence>
<gene>
    <name evidence="1" type="ORF">LCGC14_1845430</name>
</gene>